<evidence type="ECO:0000256" key="4">
    <source>
        <dbReference type="ARBA" id="ARBA00023125"/>
    </source>
</evidence>
<dbReference type="InterPro" id="IPR001867">
    <property type="entry name" value="OmpR/PhoB-type_DNA-bd"/>
</dbReference>
<feature type="DNA-binding region" description="OmpR/PhoB-type" evidence="7">
    <location>
        <begin position="144"/>
        <end position="249"/>
    </location>
</feature>
<reference evidence="10 11" key="1">
    <citation type="submission" date="2020-10" db="EMBL/GenBank/DDBJ databases">
        <title>Phylogeny of dyella-like bacteria.</title>
        <authorList>
            <person name="Fu J."/>
        </authorList>
    </citation>
    <scope>NUCLEOTIDE SEQUENCE [LARGE SCALE GENOMIC DNA]</scope>
    <source>
        <strain evidence="10 11">DHG40</strain>
    </source>
</reference>
<organism evidence="10 11">
    <name type="scientific">Dyella humi</name>
    <dbReference type="NCBI Taxonomy" id="1770547"/>
    <lineage>
        <taxon>Bacteria</taxon>
        <taxon>Pseudomonadati</taxon>
        <taxon>Pseudomonadota</taxon>
        <taxon>Gammaproteobacteria</taxon>
        <taxon>Lysobacterales</taxon>
        <taxon>Rhodanobacteraceae</taxon>
        <taxon>Dyella</taxon>
    </lineage>
</organism>
<dbReference type="Pfam" id="PF00072">
    <property type="entry name" value="Response_reg"/>
    <property type="match status" value="1"/>
</dbReference>
<evidence type="ECO:0000256" key="6">
    <source>
        <dbReference type="PROSITE-ProRule" id="PRU00169"/>
    </source>
</evidence>
<feature type="domain" description="Response regulatory" evidence="8">
    <location>
        <begin position="21"/>
        <end position="135"/>
    </location>
</feature>
<evidence type="ECO:0000256" key="2">
    <source>
        <dbReference type="ARBA" id="ARBA00023012"/>
    </source>
</evidence>
<keyword evidence="2" id="KW-0902">Two-component regulatory system</keyword>
<dbReference type="PANTHER" id="PTHR48111">
    <property type="entry name" value="REGULATOR OF RPOS"/>
    <property type="match status" value="1"/>
</dbReference>
<evidence type="ECO:0000259" key="9">
    <source>
        <dbReference type="PROSITE" id="PS51755"/>
    </source>
</evidence>
<dbReference type="RefSeq" id="WP_380007708.1">
    <property type="nucleotide sequence ID" value="NZ_JADIKI010000022.1"/>
</dbReference>
<comment type="caution">
    <text evidence="10">The sequence shown here is derived from an EMBL/GenBank/DDBJ whole genome shotgun (WGS) entry which is preliminary data.</text>
</comment>
<evidence type="ECO:0000313" key="10">
    <source>
        <dbReference type="EMBL" id="MFK2854007.1"/>
    </source>
</evidence>
<protein>
    <submittedName>
        <fullName evidence="10">Response regulator transcription factor</fullName>
    </submittedName>
</protein>
<name>A0ABW8IFT6_9GAMM</name>
<gene>
    <name evidence="10" type="ORF">ISP18_05345</name>
</gene>
<feature type="domain" description="OmpR/PhoB-type" evidence="9">
    <location>
        <begin position="144"/>
        <end position="249"/>
    </location>
</feature>
<keyword evidence="11" id="KW-1185">Reference proteome</keyword>
<dbReference type="Gene3D" id="1.10.10.10">
    <property type="entry name" value="Winged helix-like DNA-binding domain superfamily/Winged helix DNA-binding domain"/>
    <property type="match status" value="1"/>
</dbReference>
<proteinExistence type="predicted"/>
<keyword evidence="3" id="KW-0805">Transcription regulation</keyword>
<dbReference type="SUPFAM" id="SSF46894">
    <property type="entry name" value="C-terminal effector domain of the bipartite response regulators"/>
    <property type="match status" value="1"/>
</dbReference>
<dbReference type="InterPro" id="IPR016032">
    <property type="entry name" value="Sig_transdc_resp-reg_C-effctor"/>
</dbReference>
<evidence type="ECO:0000256" key="1">
    <source>
        <dbReference type="ARBA" id="ARBA00022553"/>
    </source>
</evidence>
<dbReference type="EMBL" id="JADIKI010000022">
    <property type="protein sequence ID" value="MFK2854007.1"/>
    <property type="molecule type" value="Genomic_DNA"/>
</dbReference>
<dbReference type="Proteomes" id="UP001620409">
    <property type="component" value="Unassembled WGS sequence"/>
</dbReference>
<dbReference type="InterPro" id="IPR039420">
    <property type="entry name" value="WalR-like"/>
</dbReference>
<dbReference type="InterPro" id="IPR036388">
    <property type="entry name" value="WH-like_DNA-bd_sf"/>
</dbReference>
<dbReference type="PROSITE" id="PS51755">
    <property type="entry name" value="OMPR_PHOB"/>
    <property type="match status" value="1"/>
</dbReference>
<dbReference type="InterPro" id="IPR011006">
    <property type="entry name" value="CheY-like_superfamily"/>
</dbReference>
<dbReference type="SUPFAM" id="SSF52172">
    <property type="entry name" value="CheY-like"/>
    <property type="match status" value="1"/>
</dbReference>
<dbReference type="CDD" id="cd00156">
    <property type="entry name" value="REC"/>
    <property type="match status" value="1"/>
</dbReference>
<keyword evidence="4 7" id="KW-0238">DNA-binding</keyword>
<dbReference type="Pfam" id="PF00486">
    <property type="entry name" value="Trans_reg_C"/>
    <property type="match status" value="1"/>
</dbReference>
<evidence type="ECO:0000256" key="7">
    <source>
        <dbReference type="PROSITE-ProRule" id="PRU01091"/>
    </source>
</evidence>
<evidence type="ECO:0000313" key="11">
    <source>
        <dbReference type="Proteomes" id="UP001620409"/>
    </source>
</evidence>
<evidence type="ECO:0000256" key="5">
    <source>
        <dbReference type="ARBA" id="ARBA00023163"/>
    </source>
</evidence>
<dbReference type="Gene3D" id="3.40.50.2300">
    <property type="match status" value="1"/>
</dbReference>
<dbReference type="CDD" id="cd00383">
    <property type="entry name" value="trans_reg_C"/>
    <property type="match status" value="1"/>
</dbReference>
<evidence type="ECO:0000256" key="3">
    <source>
        <dbReference type="ARBA" id="ARBA00023015"/>
    </source>
</evidence>
<dbReference type="InterPro" id="IPR001789">
    <property type="entry name" value="Sig_transdc_resp-reg_receiver"/>
</dbReference>
<keyword evidence="5" id="KW-0804">Transcription</keyword>
<accession>A0ABW8IFT6</accession>
<dbReference type="SMART" id="SM00862">
    <property type="entry name" value="Trans_reg_C"/>
    <property type="match status" value="1"/>
</dbReference>
<sequence>MNISMKDHPPLIPCASARTIRVAVLEDDEAFRRDILLPVLHDHGFSAHGMASAAELYRNMLSQQFDIVLLDISLSDEDGLTVTQHLRATLDIGIIMLSGLVHRDHHIQALKRGADFYLSKPIDVDVLVASLHSLARRLVLPTPHDIATHHQPSPSCWRLDAGGWRFVSPHGKVVALTSSERCVLTVLIAAGDHPVSREALAEALSQNAYDSDPHRLEMIIYRLRRKVLAQTEHALPLITVRSKGYMLLCDS</sequence>
<dbReference type="PANTHER" id="PTHR48111:SF1">
    <property type="entry name" value="TWO-COMPONENT RESPONSE REGULATOR ORR33"/>
    <property type="match status" value="1"/>
</dbReference>
<evidence type="ECO:0000259" key="8">
    <source>
        <dbReference type="PROSITE" id="PS50110"/>
    </source>
</evidence>
<dbReference type="PROSITE" id="PS50110">
    <property type="entry name" value="RESPONSE_REGULATORY"/>
    <property type="match status" value="1"/>
</dbReference>
<feature type="modified residue" description="4-aspartylphosphate" evidence="6">
    <location>
        <position position="71"/>
    </location>
</feature>
<dbReference type="SMART" id="SM00448">
    <property type="entry name" value="REC"/>
    <property type="match status" value="1"/>
</dbReference>
<keyword evidence="1 6" id="KW-0597">Phosphoprotein</keyword>